<evidence type="ECO:0000313" key="17">
    <source>
        <dbReference type="Proteomes" id="UP000000759"/>
    </source>
</evidence>
<feature type="region of interest" description="Disordered" evidence="14">
    <location>
        <begin position="299"/>
        <end position="329"/>
    </location>
</feature>
<dbReference type="PANTHER" id="PTHR12101">
    <property type="entry name" value="POPEYE DOMAIN CONTAINING PROTEIN"/>
    <property type="match status" value="1"/>
</dbReference>
<dbReference type="EMBL" id="CM000618">
    <property type="protein sequence ID" value="EEC46015.1"/>
    <property type="molecule type" value="Genomic_DNA"/>
</dbReference>
<evidence type="ECO:0000256" key="2">
    <source>
        <dbReference type="ARBA" id="ARBA00004141"/>
    </source>
</evidence>
<evidence type="ECO:0000256" key="8">
    <source>
        <dbReference type="ARBA" id="ARBA00022692"/>
    </source>
</evidence>
<dbReference type="InterPro" id="IPR055272">
    <property type="entry name" value="POPDC1-3_dom"/>
</dbReference>
<dbReference type="PANTHER" id="PTHR12101:SF17">
    <property type="entry name" value="BLOOD VESSEL EPICARDIAL SUBSTANCE"/>
    <property type="match status" value="1"/>
</dbReference>
<feature type="compositionally biased region" description="Polar residues" evidence="14">
    <location>
        <begin position="482"/>
        <end position="491"/>
    </location>
</feature>
<comment type="subcellular location">
    <subcellularLocation>
        <location evidence="3">Cell junction</location>
        <location evidence="3">Tight junction</location>
    </subcellularLocation>
    <subcellularLocation>
        <location evidence="1">Lateral cell membrane</location>
    </subcellularLocation>
    <subcellularLocation>
        <location evidence="2">Membrane</location>
        <topology evidence="2">Multi-pass membrane protein</topology>
    </subcellularLocation>
</comment>
<dbReference type="GO" id="GO:0007155">
    <property type="term" value="P:cell adhesion"/>
    <property type="evidence" value="ECO:0007669"/>
    <property type="project" value="UniProtKB-KW"/>
</dbReference>
<evidence type="ECO:0000256" key="9">
    <source>
        <dbReference type="ARBA" id="ARBA00022889"/>
    </source>
</evidence>
<keyword evidence="7" id="KW-1003">Cell membrane</keyword>
<gene>
    <name evidence="16" type="ORF">PHATRDRAFT_38665</name>
</gene>
<evidence type="ECO:0000256" key="4">
    <source>
        <dbReference type="ARBA" id="ARBA00007146"/>
    </source>
</evidence>
<dbReference type="SUPFAM" id="SSF51206">
    <property type="entry name" value="cAMP-binding domain-like"/>
    <property type="match status" value="1"/>
</dbReference>
<proteinExistence type="inferred from homology"/>
<organism evidence="16 17">
    <name type="scientific">Phaeodactylum tricornutum (strain CCAP 1055/1)</name>
    <dbReference type="NCBI Taxonomy" id="556484"/>
    <lineage>
        <taxon>Eukaryota</taxon>
        <taxon>Sar</taxon>
        <taxon>Stramenopiles</taxon>
        <taxon>Ochrophyta</taxon>
        <taxon>Bacillariophyta</taxon>
        <taxon>Bacillariophyceae</taxon>
        <taxon>Bacillariophycidae</taxon>
        <taxon>Naviculales</taxon>
        <taxon>Phaeodactylaceae</taxon>
        <taxon>Phaeodactylum</taxon>
    </lineage>
</organism>
<dbReference type="GO" id="GO:0005923">
    <property type="term" value="C:bicellular tight junction"/>
    <property type="evidence" value="ECO:0007669"/>
    <property type="project" value="UniProtKB-SubCell"/>
</dbReference>
<dbReference type="GO" id="GO:0016328">
    <property type="term" value="C:lateral plasma membrane"/>
    <property type="evidence" value="ECO:0007669"/>
    <property type="project" value="UniProtKB-SubCell"/>
</dbReference>
<evidence type="ECO:0000256" key="10">
    <source>
        <dbReference type="ARBA" id="ARBA00022949"/>
    </source>
</evidence>
<keyword evidence="11" id="KW-1133">Transmembrane helix</keyword>
<keyword evidence="8" id="KW-0812">Transmembrane</keyword>
<feature type="compositionally biased region" description="Basic and acidic residues" evidence="14">
    <location>
        <begin position="470"/>
        <end position="480"/>
    </location>
</feature>
<evidence type="ECO:0000256" key="1">
    <source>
        <dbReference type="ARBA" id="ARBA00004124"/>
    </source>
</evidence>
<dbReference type="Proteomes" id="UP000000759">
    <property type="component" value="Chromosome 16"/>
</dbReference>
<evidence type="ECO:0000256" key="5">
    <source>
        <dbReference type="ARBA" id="ARBA00022427"/>
    </source>
</evidence>
<dbReference type="Pfam" id="PF04831">
    <property type="entry name" value="POPDC1-3"/>
    <property type="match status" value="1"/>
</dbReference>
<keyword evidence="9" id="KW-0130">Cell adhesion</keyword>
<dbReference type="InterPro" id="IPR006916">
    <property type="entry name" value="POPDC1-3"/>
</dbReference>
<dbReference type="InterPro" id="IPR014710">
    <property type="entry name" value="RmlC-like_jellyroll"/>
</dbReference>
<dbReference type="Gene3D" id="2.60.120.10">
    <property type="entry name" value="Jelly Rolls"/>
    <property type="match status" value="1"/>
</dbReference>
<dbReference type="PaxDb" id="2850-Phatr38665"/>
<evidence type="ECO:0000256" key="7">
    <source>
        <dbReference type="ARBA" id="ARBA00022475"/>
    </source>
</evidence>
<dbReference type="InterPro" id="IPR018490">
    <property type="entry name" value="cNMP-bd_dom_sf"/>
</dbReference>
<evidence type="ECO:0000313" key="16">
    <source>
        <dbReference type="EMBL" id="EEC46015.1"/>
    </source>
</evidence>
<evidence type="ECO:0000256" key="12">
    <source>
        <dbReference type="ARBA" id="ARBA00023136"/>
    </source>
</evidence>
<comment type="similarity">
    <text evidence="4">Belongs to the popeye family.</text>
</comment>
<evidence type="ECO:0000259" key="15">
    <source>
        <dbReference type="Pfam" id="PF04831"/>
    </source>
</evidence>
<keyword evidence="10" id="KW-0965">Cell junction</keyword>
<keyword evidence="13" id="KW-0325">Glycoprotein</keyword>
<keyword evidence="5" id="KW-0796">Tight junction</keyword>
<reference evidence="16 17" key="1">
    <citation type="journal article" date="2008" name="Nature">
        <title>The Phaeodactylum genome reveals the evolutionary history of diatom genomes.</title>
        <authorList>
            <person name="Bowler C."/>
            <person name="Allen A.E."/>
            <person name="Badger J.H."/>
            <person name="Grimwood J."/>
            <person name="Jabbari K."/>
            <person name="Kuo A."/>
            <person name="Maheswari U."/>
            <person name="Martens C."/>
            <person name="Maumus F."/>
            <person name="Otillar R.P."/>
            <person name="Rayko E."/>
            <person name="Salamov A."/>
            <person name="Vandepoele K."/>
            <person name="Beszteri B."/>
            <person name="Gruber A."/>
            <person name="Heijde M."/>
            <person name="Katinka M."/>
            <person name="Mock T."/>
            <person name="Valentin K."/>
            <person name="Verret F."/>
            <person name="Berges J.A."/>
            <person name="Brownlee C."/>
            <person name="Cadoret J.P."/>
            <person name="Chiovitti A."/>
            <person name="Choi C.J."/>
            <person name="Coesel S."/>
            <person name="De Martino A."/>
            <person name="Detter J.C."/>
            <person name="Durkin C."/>
            <person name="Falciatore A."/>
            <person name="Fournet J."/>
            <person name="Haruta M."/>
            <person name="Huysman M.J."/>
            <person name="Jenkins B.D."/>
            <person name="Jiroutova K."/>
            <person name="Jorgensen R.E."/>
            <person name="Joubert Y."/>
            <person name="Kaplan A."/>
            <person name="Kroger N."/>
            <person name="Kroth P.G."/>
            <person name="La Roche J."/>
            <person name="Lindquist E."/>
            <person name="Lommer M."/>
            <person name="Martin-Jezequel V."/>
            <person name="Lopez P.J."/>
            <person name="Lucas S."/>
            <person name="Mangogna M."/>
            <person name="McGinnis K."/>
            <person name="Medlin L.K."/>
            <person name="Montsant A."/>
            <person name="Oudot-Le Secq M.P."/>
            <person name="Napoli C."/>
            <person name="Obornik M."/>
            <person name="Parker M.S."/>
            <person name="Petit J.L."/>
            <person name="Porcel B.M."/>
            <person name="Poulsen N."/>
            <person name="Robison M."/>
            <person name="Rychlewski L."/>
            <person name="Rynearson T.A."/>
            <person name="Schmutz J."/>
            <person name="Shapiro H."/>
            <person name="Siaut M."/>
            <person name="Stanley M."/>
            <person name="Sussman M.R."/>
            <person name="Taylor A.R."/>
            <person name="Vardi A."/>
            <person name="von Dassow P."/>
            <person name="Vyverman W."/>
            <person name="Willis A."/>
            <person name="Wyrwicz L.S."/>
            <person name="Rokhsar D.S."/>
            <person name="Weissenbach J."/>
            <person name="Armbrust E.V."/>
            <person name="Green B.R."/>
            <person name="Van de Peer Y."/>
            <person name="Grigoriev I.V."/>
        </authorList>
    </citation>
    <scope>NUCLEOTIDE SEQUENCE [LARGE SCALE GENOMIC DNA]</scope>
    <source>
        <strain evidence="16 17">CCAP 1055/1</strain>
    </source>
</reference>
<protein>
    <recommendedName>
        <fullName evidence="15">POPDC1-3 domain-containing protein</fullName>
    </recommendedName>
</protein>
<keyword evidence="17" id="KW-1185">Reference proteome</keyword>
<name>B7G6H8_PHATC</name>
<dbReference type="eggNOG" id="ENOG502S888">
    <property type="taxonomic scope" value="Eukaryota"/>
</dbReference>
<dbReference type="OrthoDB" id="347381at2759"/>
<evidence type="ECO:0000256" key="11">
    <source>
        <dbReference type="ARBA" id="ARBA00022989"/>
    </source>
</evidence>
<accession>B7G6H8</accession>
<dbReference type="AlphaFoldDB" id="B7G6H8"/>
<feature type="compositionally biased region" description="Polar residues" evidence="14">
    <location>
        <begin position="309"/>
        <end position="326"/>
    </location>
</feature>
<dbReference type="GO" id="GO:0030552">
    <property type="term" value="F:cAMP binding"/>
    <property type="evidence" value="ECO:0007669"/>
    <property type="project" value="TreeGrafter"/>
</dbReference>
<reference evidence="17" key="2">
    <citation type="submission" date="2008-08" db="EMBL/GenBank/DDBJ databases">
        <authorList>
            <consortium name="Diatom Consortium"/>
            <person name="Grigoriev I."/>
            <person name="Grimwood J."/>
            <person name="Kuo A."/>
            <person name="Otillar R.P."/>
            <person name="Salamov A."/>
            <person name="Detter J.C."/>
            <person name="Lindquist E."/>
            <person name="Shapiro H."/>
            <person name="Lucas S."/>
            <person name="Glavina del Rio T."/>
            <person name="Pitluck S."/>
            <person name="Rokhsar D."/>
            <person name="Bowler C."/>
        </authorList>
    </citation>
    <scope>GENOME REANNOTATION</scope>
    <source>
        <strain evidence="17">CCAP 1055/1</strain>
    </source>
</reference>
<evidence type="ECO:0000256" key="14">
    <source>
        <dbReference type="SAM" id="MobiDB-lite"/>
    </source>
</evidence>
<dbReference type="InParanoid" id="B7G6H8"/>
<feature type="region of interest" description="Disordered" evidence="14">
    <location>
        <begin position="470"/>
        <end position="491"/>
    </location>
</feature>
<feature type="domain" description="POPDC1-3" evidence="15">
    <location>
        <begin position="130"/>
        <end position="415"/>
    </location>
</feature>
<dbReference type="KEGG" id="pti:PHATRDRAFT_38665"/>
<evidence type="ECO:0000256" key="6">
    <source>
        <dbReference type="ARBA" id="ARBA00022473"/>
    </source>
</evidence>
<dbReference type="GeneID" id="7203387"/>
<evidence type="ECO:0000256" key="3">
    <source>
        <dbReference type="ARBA" id="ARBA00004435"/>
    </source>
</evidence>
<dbReference type="HOGENOM" id="CLU_556064_0_0_1"/>
<dbReference type="RefSeq" id="XP_002182728.1">
    <property type="nucleotide sequence ID" value="XM_002182692.1"/>
</dbReference>
<keyword evidence="12" id="KW-0472">Membrane</keyword>
<feature type="region of interest" description="Disordered" evidence="14">
    <location>
        <begin position="72"/>
        <end position="98"/>
    </location>
</feature>
<keyword evidence="6" id="KW-0217">Developmental protein</keyword>
<sequence>MPQKFLDKLVQNRFQSAKQLRKLLQEGLHDAKRARHRPYKPRRHRNAPKYLKGVHNGVYYRIRLPQQRSLPDLQKIPSPTLPPKAFKPLPPKESHKAQSRKEGFEDFWKRARFWWKENYPVVILNFGSICTLTGFTRSDVLELRVLSVVGSLGSAVYNLTRKPILVAPLLWSATFAAVNGYKIFEIIRERKGTVRLSAEQETWYTRFFMPHGVTPKQFEAIHNRAQIFRLQQGSCLIKQHDKLEYVYLIVDGTTRASILGRHLTAASVTPVAYKEKEGGASGAWVGEMAFLEAYWNTEQGQKHQHSDDAPSSAQPPQRQGRAATQSDHPHAPLALAEAAAAAVSAKDAVAVQGSAATRSTSNVLKSSHSLYTIVAKEDCVVMRWSHADMEALMARSTDLRAAMTRAMTAAIVGKVINFTVSKSSALPTWSTWLDDWKHNAGARISVQQRPTPVKYLVPGEGEDEMIDKRGNVENHDRRTLPESVQTYPTYR</sequence>
<evidence type="ECO:0000256" key="13">
    <source>
        <dbReference type="ARBA" id="ARBA00023180"/>
    </source>
</evidence>